<dbReference type="AlphaFoldDB" id="A0A2U8I6J7"/>
<protein>
    <recommendedName>
        <fullName evidence="3">Derepression protein</fullName>
    </recommendedName>
</protein>
<evidence type="ECO:0000313" key="2">
    <source>
        <dbReference type="Proteomes" id="UP000261875"/>
    </source>
</evidence>
<sequence length="71" mass="8451">MKKAQMSIESYHKLNRSRSLLNFLRLDLIHQEINGIYQLYLPHLFTYIADDICFVLNELQNNGFCDDCLKK</sequence>
<name>A0A2U8I6J7_9GAMM</name>
<dbReference type="KEGG" id="fsm:CCS41_01640"/>
<dbReference type="Proteomes" id="UP000261875">
    <property type="component" value="Chromosome"/>
</dbReference>
<gene>
    <name evidence="1" type="ORF">CCS41_01640</name>
</gene>
<reference evidence="1 2" key="1">
    <citation type="submission" date="2017-05" db="EMBL/GenBank/DDBJ databases">
        <title>Genome sequence of Candidatus Fukatsuia symbiotica and Candidatus Hamiltonella defensa from Acyrthosiphon pisum strain 5D.</title>
        <authorList>
            <person name="Patel V.A."/>
            <person name="Chevignon G."/>
            <person name="Russell J.A."/>
            <person name="Oliver K.M."/>
        </authorList>
    </citation>
    <scope>NUCLEOTIDE SEQUENCE [LARGE SCALE GENOMIC DNA]</scope>
    <source>
        <strain evidence="1 2">5D</strain>
    </source>
</reference>
<proteinExistence type="predicted"/>
<evidence type="ECO:0008006" key="3">
    <source>
        <dbReference type="Google" id="ProtNLM"/>
    </source>
</evidence>
<organism evidence="1 2">
    <name type="scientific">Candidatus Fukatsuia symbiotica</name>
    <dbReference type="NCBI Taxonomy" id="1878942"/>
    <lineage>
        <taxon>Bacteria</taxon>
        <taxon>Pseudomonadati</taxon>
        <taxon>Pseudomonadota</taxon>
        <taxon>Gammaproteobacteria</taxon>
        <taxon>Enterobacterales</taxon>
        <taxon>Yersiniaceae</taxon>
        <taxon>Candidatus Fukatsuia</taxon>
    </lineage>
</organism>
<dbReference type="EMBL" id="CP021659">
    <property type="protein sequence ID" value="AWK13494.1"/>
    <property type="molecule type" value="Genomic_DNA"/>
</dbReference>
<dbReference type="Pfam" id="PF25738">
    <property type="entry name" value="Derepression"/>
    <property type="match status" value="1"/>
</dbReference>
<dbReference type="OrthoDB" id="6429570at2"/>
<dbReference type="InterPro" id="IPR057872">
    <property type="entry name" value="Derepression"/>
</dbReference>
<accession>A0A2U8I6J7</accession>
<evidence type="ECO:0000313" key="1">
    <source>
        <dbReference type="EMBL" id="AWK13494.1"/>
    </source>
</evidence>
<keyword evidence="2" id="KW-1185">Reference proteome</keyword>